<feature type="transmembrane region" description="Helical" evidence="1">
    <location>
        <begin position="30"/>
        <end position="50"/>
    </location>
</feature>
<organism evidence="2 3">
    <name type="scientific">Lentzea rhizosphaerae</name>
    <dbReference type="NCBI Taxonomy" id="2041025"/>
    <lineage>
        <taxon>Bacteria</taxon>
        <taxon>Bacillati</taxon>
        <taxon>Actinomycetota</taxon>
        <taxon>Actinomycetes</taxon>
        <taxon>Pseudonocardiales</taxon>
        <taxon>Pseudonocardiaceae</taxon>
        <taxon>Lentzea</taxon>
    </lineage>
</organism>
<dbReference type="PANTHER" id="PTHR36974">
    <property type="entry name" value="MEMBRANE PROTEIN-RELATED"/>
    <property type="match status" value="1"/>
</dbReference>
<evidence type="ECO:0000313" key="3">
    <source>
        <dbReference type="Proteomes" id="UP001595690"/>
    </source>
</evidence>
<comment type="caution">
    <text evidence="2">The sequence shown here is derived from an EMBL/GenBank/DDBJ whole genome shotgun (WGS) entry which is preliminary data.</text>
</comment>
<keyword evidence="1" id="KW-1133">Transmembrane helix</keyword>
<protein>
    <recommendedName>
        <fullName evidence="4">DoxX family membrane protein</fullName>
    </recommendedName>
</protein>
<feature type="transmembrane region" description="Helical" evidence="1">
    <location>
        <begin position="127"/>
        <end position="145"/>
    </location>
</feature>
<dbReference type="EMBL" id="JBHRZI010000005">
    <property type="protein sequence ID" value="MFC3890575.1"/>
    <property type="molecule type" value="Genomic_DNA"/>
</dbReference>
<feature type="transmembrane region" description="Helical" evidence="1">
    <location>
        <begin position="89"/>
        <end position="107"/>
    </location>
</feature>
<keyword evidence="1" id="KW-0812">Transmembrane</keyword>
<feature type="transmembrane region" description="Helical" evidence="1">
    <location>
        <begin position="6"/>
        <end position="23"/>
    </location>
</feature>
<sequence length="153" mass="16193">MAPFIALVVVTSVLLLVGVLGVRQLRSLPVALRGGLAVMFVLTGGAHFIGLREELIAMVPPFLPAPGLLVTVTGVLELAGAAGLLWSRTAGWAALGLTAMLVAMFPANVHKALNGPVPWDDQLVPRTLMQIVFLAATITVARCSWREKHVRAI</sequence>
<keyword evidence="3" id="KW-1185">Reference proteome</keyword>
<dbReference type="Proteomes" id="UP001595690">
    <property type="component" value="Unassembled WGS sequence"/>
</dbReference>
<dbReference type="PANTHER" id="PTHR36974:SF1">
    <property type="entry name" value="DOXX FAMILY MEMBRANE PROTEIN"/>
    <property type="match status" value="1"/>
</dbReference>
<proteinExistence type="predicted"/>
<feature type="transmembrane region" description="Helical" evidence="1">
    <location>
        <begin position="62"/>
        <end position="82"/>
    </location>
</feature>
<name>A0ABV8BKY0_9PSEU</name>
<gene>
    <name evidence="2" type="ORF">ACFOWZ_03760</name>
</gene>
<reference evidence="3" key="1">
    <citation type="journal article" date="2019" name="Int. J. Syst. Evol. Microbiol.">
        <title>The Global Catalogue of Microorganisms (GCM) 10K type strain sequencing project: providing services to taxonomists for standard genome sequencing and annotation.</title>
        <authorList>
            <consortium name="The Broad Institute Genomics Platform"/>
            <consortium name="The Broad Institute Genome Sequencing Center for Infectious Disease"/>
            <person name="Wu L."/>
            <person name="Ma J."/>
        </authorList>
    </citation>
    <scope>NUCLEOTIDE SEQUENCE [LARGE SCALE GENOMIC DNA]</scope>
    <source>
        <strain evidence="3">CGMCC 4.7405</strain>
    </source>
</reference>
<keyword evidence="1" id="KW-0472">Membrane</keyword>
<evidence type="ECO:0000313" key="2">
    <source>
        <dbReference type="EMBL" id="MFC3890575.1"/>
    </source>
</evidence>
<dbReference type="RefSeq" id="WP_382368657.1">
    <property type="nucleotide sequence ID" value="NZ_JBHRZI010000005.1"/>
</dbReference>
<accession>A0ABV8BKY0</accession>
<evidence type="ECO:0000256" key="1">
    <source>
        <dbReference type="SAM" id="Phobius"/>
    </source>
</evidence>
<evidence type="ECO:0008006" key="4">
    <source>
        <dbReference type="Google" id="ProtNLM"/>
    </source>
</evidence>